<evidence type="ECO:0000256" key="1">
    <source>
        <dbReference type="SAM" id="SignalP"/>
    </source>
</evidence>
<keyword evidence="4" id="KW-1185">Reference proteome</keyword>
<dbReference type="SUPFAM" id="SSF47699">
    <property type="entry name" value="Bifunctional inhibitor/lipid-transfer protein/seed storage 2S albumin"/>
    <property type="match status" value="1"/>
</dbReference>
<feature type="signal peptide" evidence="1">
    <location>
        <begin position="1"/>
        <end position="21"/>
    </location>
</feature>
<comment type="caution">
    <text evidence="3">The sequence shown here is derived from an EMBL/GenBank/DDBJ whole genome shotgun (WGS) entry which is preliminary data.</text>
</comment>
<feature type="non-terminal residue" evidence="3">
    <location>
        <position position="1"/>
    </location>
</feature>
<evidence type="ECO:0000313" key="4">
    <source>
        <dbReference type="Proteomes" id="UP000257109"/>
    </source>
</evidence>
<proteinExistence type="predicted"/>
<dbReference type="Pfam" id="PF14368">
    <property type="entry name" value="LTP_2"/>
    <property type="match status" value="1"/>
</dbReference>
<dbReference type="InterPro" id="IPR016140">
    <property type="entry name" value="Bifunc_inhib/LTP/seed_store"/>
</dbReference>
<keyword evidence="1" id="KW-0732">Signal</keyword>
<organism evidence="3 4">
    <name type="scientific">Mucuna pruriens</name>
    <name type="common">Velvet bean</name>
    <name type="synonym">Dolichos pruriens</name>
    <dbReference type="NCBI Taxonomy" id="157652"/>
    <lineage>
        <taxon>Eukaryota</taxon>
        <taxon>Viridiplantae</taxon>
        <taxon>Streptophyta</taxon>
        <taxon>Embryophyta</taxon>
        <taxon>Tracheophyta</taxon>
        <taxon>Spermatophyta</taxon>
        <taxon>Magnoliopsida</taxon>
        <taxon>eudicotyledons</taxon>
        <taxon>Gunneridae</taxon>
        <taxon>Pentapetalae</taxon>
        <taxon>rosids</taxon>
        <taxon>fabids</taxon>
        <taxon>Fabales</taxon>
        <taxon>Fabaceae</taxon>
        <taxon>Papilionoideae</taxon>
        <taxon>50 kb inversion clade</taxon>
        <taxon>NPAAA clade</taxon>
        <taxon>indigoferoid/millettioid clade</taxon>
        <taxon>Phaseoleae</taxon>
        <taxon>Mucuna</taxon>
    </lineage>
</organism>
<evidence type="ECO:0000259" key="2">
    <source>
        <dbReference type="Pfam" id="PF14368"/>
    </source>
</evidence>
<accession>A0A371EQP7</accession>
<protein>
    <recommendedName>
        <fullName evidence="2">Bifunctional inhibitor/plant lipid transfer protein/seed storage helical domain-containing protein</fullName>
    </recommendedName>
</protein>
<reference evidence="3" key="1">
    <citation type="submission" date="2018-05" db="EMBL/GenBank/DDBJ databases">
        <title>Draft genome of Mucuna pruriens seed.</title>
        <authorList>
            <person name="Nnadi N.E."/>
            <person name="Vos R."/>
            <person name="Hasami M.H."/>
            <person name="Devisetty U.K."/>
            <person name="Aguiy J.C."/>
        </authorList>
    </citation>
    <scope>NUCLEOTIDE SEQUENCE [LARGE SCALE GENOMIC DNA]</scope>
    <source>
        <strain evidence="3">JCA_2017</strain>
    </source>
</reference>
<name>A0A371EQP7_MUCPR</name>
<feature type="chain" id="PRO_5016630199" description="Bifunctional inhibitor/plant lipid transfer protein/seed storage helical domain-containing protein" evidence="1">
    <location>
        <begin position="22"/>
        <end position="105"/>
    </location>
</feature>
<dbReference type="AlphaFoldDB" id="A0A371EQP7"/>
<evidence type="ECO:0000313" key="3">
    <source>
        <dbReference type="EMBL" id="RDX68259.1"/>
    </source>
</evidence>
<dbReference type="EMBL" id="QJKJ01012620">
    <property type="protein sequence ID" value="RDX68259.1"/>
    <property type="molecule type" value="Genomic_DNA"/>
</dbReference>
<feature type="domain" description="Bifunctional inhibitor/plant lipid transfer protein/seed storage helical" evidence="2">
    <location>
        <begin position="19"/>
        <end position="74"/>
    </location>
</feature>
<dbReference type="Proteomes" id="UP000257109">
    <property type="component" value="Unassembled WGS sequence"/>
</dbReference>
<dbReference type="InterPro" id="IPR036312">
    <property type="entry name" value="Bifun_inhib/LTP/seed_sf"/>
</dbReference>
<sequence length="105" mass="11521">MEHKKVLALVMLVMVYGLVATTPTASKELPGTCTDYMRFLFMCVPYLTHSQGYLGPTPPAACCQEATTAFKKAMAQTKAGGKVNTRKGRVLSQIMKLDKNTLDNF</sequence>
<gene>
    <name evidence="3" type="ORF">CR513_52771</name>
</gene>